<feature type="non-terminal residue" evidence="2">
    <location>
        <position position="1"/>
    </location>
</feature>
<protein>
    <submittedName>
        <fullName evidence="2">Uncharacterized protein</fullName>
    </submittedName>
</protein>
<dbReference type="EMBL" id="JAPWTJ010000180">
    <property type="protein sequence ID" value="KAJ8981504.1"/>
    <property type="molecule type" value="Genomic_DNA"/>
</dbReference>
<reference evidence="2" key="1">
    <citation type="journal article" date="2023" name="Insect Mol. Biol.">
        <title>Genome sequencing provides insights into the evolution of gene families encoding plant cell wall-degrading enzymes in longhorned beetles.</title>
        <authorList>
            <person name="Shin N.R."/>
            <person name="Okamura Y."/>
            <person name="Kirsch R."/>
            <person name="Pauchet Y."/>
        </authorList>
    </citation>
    <scope>NUCLEOTIDE SEQUENCE</scope>
    <source>
        <strain evidence="2">MMC_N1</strain>
    </source>
</reference>
<accession>A0ABQ9JV81</accession>
<dbReference type="Proteomes" id="UP001162164">
    <property type="component" value="Unassembled WGS sequence"/>
</dbReference>
<keyword evidence="3" id="KW-1185">Reference proteome</keyword>
<evidence type="ECO:0000313" key="3">
    <source>
        <dbReference type="Proteomes" id="UP001162164"/>
    </source>
</evidence>
<organism evidence="2 3">
    <name type="scientific">Molorchus minor</name>
    <dbReference type="NCBI Taxonomy" id="1323400"/>
    <lineage>
        <taxon>Eukaryota</taxon>
        <taxon>Metazoa</taxon>
        <taxon>Ecdysozoa</taxon>
        <taxon>Arthropoda</taxon>
        <taxon>Hexapoda</taxon>
        <taxon>Insecta</taxon>
        <taxon>Pterygota</taxon>
        <taxon>Neoptera</taxon>
        <taxon>Endopterygota</taxon>
        <taxon>Coleoptera</taxon>
        <taxon>Polyphaga</taxon>
        <taxon>Cucujiformia</taxon>
        <taxon>Chrysomeloidea</taxon>
        <taxon>Cerambycidae</taxon>
        <taxon>Lamiinae</taxon>
        <taxon>Monochamini</taxon>
        <taxon>Molorchus</taxon>
    </lineage>
</organism>
<proteinExistence type="predicted"/>
<feature type="region of interest" description="Disordered" evidence="1">
    <location>
        <begin position="1"/>
        <end position="41"/>
    </location>
</feature>
<comment type="caution">
    <text evidence="2">The sequence shown here is derived from an EMBL/GenBank/DDBJ whole genome shotgun (WGS) entry which is preliminary data.</text>
</comment>
<gene>
    <name evidence="2" type="ORF">NQ317_016501</name>
</gene>
<evidence type="ECO:0000313" key="2">
    <source>
        <dbReference type="EMBL" id="KAJ8981504.1"/>
    </source>
</evidence>
<evidence type="ECO:0000256" key="1">
    <source>
        <dbReference type="SAM" id="MobiDB-lite"/>
    </source>
</evidence>
<sequence>LTTWHHSTSQNKQLKKQQKVKSQNTPPPQKRKLADFEGPNLHGGHFINGHNGGHLALLVKTSHPQGQDPGLQLHYLPEKNNDFQELNGHTLKKYPRL</sequence>
<name>A0ABQ9JV81_9CUCU</name>